<name>A0A1S1RK90_9ACTN</name>
<comment type="caution">
    <text evidence="5">The sequence shown here is derived from an EMBL/GenBank/DDBJ whole genome shotgun (WGS) entry which is preliminary data.</text>
</comment>
<evidence type="ECO:0000259" key="4">
    <source>
        <dbReference type="PROSITE" id="PS01124"/>
    </source>
</evidence>
<keyword evidence="3" id="KW-0804">Transcription</keyword>
<dbReference type="Gene3D" id="1.10.10.60">
    <property type="entry name" value="Homeodomain-like"/>
    <property type="match status" value="1"/>
</dbReference>
<evidence type="ECO:0000256" key="2">
    <source>
        <dbReference type="ARBA" id="ARBA00023125"/>
    </source>
</evidence>
<evidence type="ECO:0000256" key="3">
    <source>
        <dbReference type="ARBA" id="ARBA00023163"/>
    </source>
</evidence>
<gene>
    <name evidence="5" type="ORF">CC117_00120</name>
</gene>
<evidence type="ECO:0000313" key="6">
    <source>
        <dbReference type="Proteomes" id="UP000179627"/>
    </source>
</evidence>
<keyword evidence="2" id="KW-0238">DNA-binding</keyword>
<dbReference type="PANTHER" id="PTHR46796">
    <property type="entry name" value="HTH-TYPE TRANSCRIPTIONAL ACTIVATOR RHAS-RELATED"/>
    <property type="match status" value="1"/>
</dbReference>
<dbReference type="PANTHER" id="PTHR46796:SF13">
    <property type="entry name" value="HTH-TYPE TRANSCRIPTIONAL ACTIVATOR RHAS"/>
    <property type="match status" value="1"/>
</dbReference>
<dbReference type="EMBL" id="MBLM01000002">
    <property type="protein sequence ID" value="OHV46477.1"/>
    <property type="molecule type" value="Genomic_DNA"/>
</dbReference>
<proteinExistence type="predicted"/>
<keyword evidence="1" id="KW-0805">Transcription regulation</keyword>
<dbReference type="PROSITE" id="PS01124">
    <property type="entry name" value="HTH_ARAC_FAMILY_2"/>
    <property type="match status" value="1"/>
</dbReference>
<evidence type="ECO:0000256" key="1">
    <source>
        <dbReference type="ARBA" id="ARBA00023015"/>
    </source>
</evidence>
<dbReference type="GO" id="GO:0043565">
    <property type="term" value="F:sequence-specific DNA binding"/>
    <property type="evidence" value="ECO:0007669"/>
    <property type="project" value="InterPro"/>
</dbReference>
<dbReference type="InterPro" id="IPR018060">
    <property type="entry name" value="HTH_AraC"/>
</dbReference>
<keyword evidence="6" id="KW-1185">Reference proteome</keyword>
<evidence type="ECO:0000313" key="5">
    <source>
        <dbReference type="EMBL" id="OHV46477.1"/>
    </source>
</evidence>
<organism evidence="5 6">
    <name type="scientific">Parafrankia colletiae</name>
    <dbReference type="NCBI Taxonomy" id="573497"/>
    <lineage>
        <taxon>Bacteria</taxon>
        <taxon>Bacillati</taxon>
        <taxon>Actinomycetota</taxon>
        <taxon>Actinomycetes</taxon>
        <taxon>Frankiales</taxon>
        <taxon>Frankiaceae</taxon>
        <taxon>Parafrankia</taxon>
    </lineage>
</organism>
<sequence length="262" mass="28350">MNDDSERVTPLPVVLRPWISQLSAAASGGAPAHPVRAEAPDAATALVVRTTSDRTELVVMGPRTRAEYFEVSRVPFCVKMRMQPGRAQSLLGVPLRGIVDRVVPLSDLWGVAGDRLTDDLSKVGSDPTAVVGLLAATLMDQVRTRSRHDLARDELVRSATIALTSLTSPGSQVRTTARRLNVSERHLRNLFTDAIGIPPKHVARIARMRHVLAGVSQQSLTHLAAEAGYYDQSHMTAEFRRMMGVSPGAFLTGQLPAALPCH</sequence>
<dbReference type="SMART" id="SM00342">
    <property type="entry name" value="HTH_ARAC"/>
    <property type="match status" value="1"/>
</dbReference>
<dbReference type="AlphaFoldDB" id="A0A1S1RK90"/>
<protein>
    <recommendedName>
        <fullName evidence="4">HTH araC/xylS-type domain-containing protein</fullName>
    </recommendedName>
</protein>
<dbReference type="GO" id="GO:0003700">
    <property type="term" value="F:DNA-binding transcription factor activity"/>
    <property type="evidence" value="ECO:0007669"/>
    <property type="project" value="InterPro"/>
</dbReference>
<accession>A0A1S1RK90</accession>
<dbReference type="InterPro" id="IPR050204">
    <property type="entry name" value="AraC_XylS_family_regulators"/>
</dbReference>
<dbReference type="SUPFAM" id="SSF46689">
    <property type="entry name" value="Homeodomain-like"/>
    <property type="match status" value="1"/>
</dbReference>
<dbReference type="Proteomes" id="UP000179627">
    <property type="component" value="Unassembled WGS sequence"/>
</dbReference>
<reference evidence="6" key="1">
    <citation type="submission" date="2016-07" db="EMBL/GenBank/DDBJ databases">
        <title>Sequence Frankia sp. strain CcI1.17.</title>
        <authorList>
            <person name="Ghodhbane-Gtari F."/>
            <person name="Swanson E."/>
            <person name="Gueddou A."/>
            <person name="Morris K."/>
            <person name="Hezbri K."/>
            <person name="Ktari A."/>
            <person name="Nouioui I."/>
            <person name="Abebe-Akele F."/>
            <person name="Simpson S."/>
            <person name="Thomas K."/>
            <person name="Gtari M."/>
            <person name="Tisa L.S."/>
            <person name="Hurst S."/>
        </authorList>
    </citation>
    <scope>NUCLEOTIDE SEQUENCE [LARGE SCALE GENOMIC DNA]</scope>
    <source>
        <strain evidence="6">Cc1.17</strain>
    </source>
</reference>
<feature type="domain" description="HTH araC/xylS-type" evidence="4">
    <location>
        <begin position="156"/>
        <end position="253"/>
    </location>
</feature>
<dbReference type="Pfam" id="PF12833">
    <property type="entry name" value="HTH_18"/>
    <property type="match status" value="1"/>
</dbReference>
<dbReference type="InterPro" id="IPR009057">
    <property type="entry name" value="Homeodomain-like_sf"/>
</dbReference>